<evidence type="ECO:0000256" key="6">
    <source>
        <dbReference type="ARBA" id="ARBA00022801"/>
    </source>
</evidence>
<dbReference type="PROSITE" id="PS00893">
    <property type="entry name" value="NUDIX_BOX"/>
    <property type="match status" value="1"/>
</dbReference>
<evidence type="ECO:0000256" key="4">
    <source>
        <dbReference type="ARBA" id="ARBA00012381"/>
    </source>
</evidence>
<dbReference type="SUPFAM" id="SSF55811">
    <property type="entry name" value="Nudix"/>
    <property type="match status" value="2"/>
</dbReference>
<dbReference type="InterPro" id="IPR015375">
    <property type="entry name" value="NADH_PPase-like_N"/>
</dbReference>
<dbReference type="RefSeq" id="WP_077402657.1">
    <property type="nucleotide sequence ID" value="NZ_CP019650.1"/>
</dbReference>
<dbReference type="Pfam" id="PF00293">
    <property type="entry name" value="NUDIX"/>
    <property type="match status" value="1"/>
</dbReference>
<dbReference type="Pfam" id="PF09297">
    <property type="entry name" value="Zn_ribbon_NUD"/>
    <property type="match status" value="1"/>
</dbReference>
<evidence type="ECO:0000256" key="5">
    <source>
        <dbReference type="ARBA" id="ARBA00022723"/>
    </source>
</evidence>
<dbReference type="GO" id="GO:0035529">
    <property type="term" value="F:NADH pyrophosphatase activity"/>
    <property type="evidence" value="ECO:0007669"/>
    <property type="project" value="TreeGrafter"/>
</dbReference>
<dbReference type="InterPro" id="IPR000086">
    <property type="entry name" value="NUDIX_hydrolase_dom"/>
</dbReference>
<keyword evidence="5" id="KW-0479">Metal-binding</keyword>
<evidence type="ECO:0000259" key="10">
    <source>
        <dbReference type="PROSITE" id="PS51462"/>
    </source>
</evidence>
<feature type="domain" description="Nudix hydrolase" evidence="10">
    <location>
        <begin position="138"/>
        <end position="265"/>
    </location>
</feature>
<dbReference type="Gene3D" id="3.90.79.10">
    <property type="entry name" value="Nucleoside Triphosphate Pyrophosphohydrolase"/>
    <property type="match status" value="1"/>
</dbReference>
<comment type="similarity">
    <text evidence="3">Belongs to the Nudix hydrolase family. NudC subfamily.</text>
</comment>
<evidence type="ECO:0000313" key="12">
    <source>
        <dbReference type="Proteomes" id="UP000188219"/>
    </source>
</evidence>
<keyword evidence="12" id="KW-1185">Reference proteome</keyword>
<dbReference type="AlphaFoldDB" id="A0A1Q2M554"/>
<gene>
    <name evidence="11" type="ORF">Mag101_06975</name>
</gene>
<dbReference type="GO" id="GO:0046872">
    <property type="term" value="F:metal ion binding"/>
    <property type="evidence" value="ECO:0007669"/>
    <property type="project" value="UniProtKB-KW"/>
</dbReference>
<evidence type="ECO:0000256" key="3">
    <source>
        <dbReference type="ARBA" id="ARBA00009595"/>
    </source>
</evidence>
<comment type="catalytic activity">
    <reaction evidence="9">
        <text>a 5'-end NAD(+)-phospho-ribonucleoside in mRNA + H2O = a 5'-end phospho-adenosine-phospho-ribonucleoside in mRNA + beta-nicotinamide D-ribonucleotide + 2 H(+)</text>
        <dbReference type="Rhea" id="RHEA:60876"/>
        <dbReference type="Rhea" id="RHEA-COMP:15698"/>
        <dbReference type="Rhea" id="RHEA-COMP:15719"/>
        <dbReference type="ChEBI" id="CHEBI:14649"/>
        <dbReference type="ChEBI" id="CHEBI:15377"/>
        <dbReference type="ChEBI" id="CHEBI:15378"/>
        <dbReference type="ChEBI" id="CHEBI:144029"/>
        <dbReference type="ChEBI" id="CHEBI:144051"/>
    </reaction>
    <physiologicalReaction direction="left-to-right" evidence="9">
        <dbReference type="Rhea" id="RHEA:60877"/>
    </physiologicalReaction>
</comment>
<keyword evidence="6" id="KW-0378">Hydrolase</keyword>
<comment type="cofactor">
    <cofactor evidence="2">
        <name>Zn(2+)</name>
        <dbReference type="ChEBI" id="CHEBI:29105"/>
    </cofactor>
</comment>
<dbReference type="Gene3D" id="3.90.79.20">
    <property type="match status" value="1"/>
</dbReference>
<dbReference type="PANTHER" id="PTHR42904">
    <property type="entry name" value="NUDIX HYDROLASE, NUDC SUBFAMILY"/>
    <property type="match status" value="1"/>
</dbReference>
<proteinExistence type="inferred from homology"/>
<dbReference type="InterPro" id="IPR015797">
    <property type="entry name" value="NUDIX_hydrolase-like_dom_sf"/>
</dbReference>
<protein>
    <recommendedName>
        <fullName evidence="4">NAD(+) diphosphatase</fullName>
        <ecNumber evidence="4">3.6.1.22</ecNumber>
    </recommendedName>
</protein>
<dbReference type="STRING" id="260552.Mag101_06975"/>
<evidence type="ECO:0000256" key="1">
    <source>
        <dbReference type="ARBA" id="ARBA00001946"/>
    </source>
</evidence>
<sequence length="270" mass="29998">MPDFNPAATVLPHPEFHWHIVVSNGEVLCGERGPLHSILPISLSAGELATHYLGDWAGKPCAVHHLPLRLALPGCEWRGLRALLGAVEESQFLLLGRAMQVASWDLDHRFCGRCGLQTSYHAKDRARVCEHCNFSVYPRISPCVIMLLIRGDECLLARHARHRHALYTALAGFIEPGESAEQAVVREAEEEVGLAVGLEPGQLRYVGSQPWPFPGQLMIGYLAEVTGGELRPDQDEIAEARWFHRSEIPQAIPPVETLSGQLIRTFVEMR</sequence>
<dbReference type="KEGG" id="maga:Mag101_06975"/>
<organism evidence="11 12">
    <name type="scientific">Microbulbifer agarilyticus</name>
    <dbReference type="NCBI Taxonomy" id="260552"/>
    <lineage>
        <taxon>Bacteria</taxon>
        <taxon>Pseudomonadati</taxon>
        <taxon>Pseudomonadota</taxon>
        <taxon>Gammaproteobacteria</taxon>
        <taxon>Cellvibrionales</taxon>
        <taxon>Microbulbiferaceae</taxon>
        <taxon>Microbulbifer</taxon>
    </lineage>
</organism>
<evidence type="ECO:0000256" key="9">
    <source>
        <dbReference type="ARBA" id="ARBA00023679"/>
    </source>
</evidence>
<dbReference type="GO" id="GO:0006742">
    <property type="term" value="P:NADP+ catabolic process"/>
    <property type="evidence" value="ECO:0007669"/>
    <property type="project" value="TreeGrafter"/>
</dbReference>
<dbReference type="CDD" id="cd03429">
    <property type="entry name" value="NUDIX_NADH_pyrophosphatase_Nudt13"/>
    <property type="match status" value="1"/>
</dbReference>
<evidence type="ECO:0000256" key="7">
    <source>
        <dbReference type="ARBA" id="ARBA00022842"/>
    </source>
</evidence>
<dbReference type="Pfam" id="PF09296">
    <property type="entry name" value="NUDIX-like"/>
    <property type="match status" value="1"/>
</dbReference>
<evidence type="ECO:0000256" key="8">
    <source>
        <dbReference type="ARBA" id="ARBA00023027"/>
    </source>
</evidence>
<comment type="cofactor">
    <cofactor evidence="1">
        <name>Mg(2+)</name>
        <dbReference type="ChEBI" id="CHEBI:18420"/>
    </cofactor>
</comment>
<dbReference type="GO" id="GO:0005829">
    <property type="term" value="C:cytosol"/>
    <property type="evidence" value="ECO:0007669"/>
    <property type="project" value="TreeGrafter"/>
</dbReference>
<keyword evidence="7" id="KW-0460">Magnesium</keyword>
<dbReference type="EC" id="3.6.1.22" evidence="4"/>
<dbReference type="NCBIfam" id="NF001299">
    <property type="entry name" value="PRK00241.1"/>
    <property type="match status" value="1"/>
</dbReference>
<keyword evidence="8" id="KW-0520">NAD</keyword>
<name>A0A1Q2M554_9GAMM</name>
<evidence type="ECO:0000313" key="11">
    <source>
        <dbReference type="EMBL" id="AQQ67407.1"/>
    </source>
</evidence>
<dbReference type="GO" id="GO:0019677">
    <property type="term" value="P:NAD+ catabolic process"/>
    <property type="evidence" value="ECO:0007669"/>
    <property type="project" value="TreeGrafter"/>
</dbReference>
<reference evidence="11" key="1">
    <citation type="submission" date="2017-02" db="EMBL/GenBank/DDBJ databases">
        <title>Genome of Microbulbifer agarilyticus GP101.</title>
        <authorList>
            <person name="Jung J."/>
            <person name="Bae S.S."/>
            <person name="Baek K."/>
        </authorList>
    </citation>
    <scope>NUCLEOTIDE SEQUENCE [LARGE SCALE GENOMIC DNA]</scope>
    <source>
        <strain evidence="11">GP101</strain>
    </source>
</reference>
<dbReference type="PANTHER" id="PTHR42904:SF6">
    <property type="entry name" value="NAD-CAPPED RNA HYDROLASE NUDT12"/>
    <property type="match status" value="1"/>
</dbReference>
<dbReference type="EMBL" id="CP019650">
    <property type="protein sequence ID" value="AQQ67407.1"/>
    <property type="molecule type" value="Genomic_DNA"/>
</dbReference>
<accession>A0A1Q2M554</accession>
<dbReference type="InterPro" id="IPR020084">
    <property type="entry name" value="NUDIX_hydrolase_CS"/>
</dbReference>
<dbReference type="InterPro" id="IPR015376">
    <property type="entry name" value="Znr_NADH_PPase"/>
</dbReference>
<dbReference type="Proteomes" id="UP000188219">
    <property type="component" value="Chromosome"/>
</dbReference>
<evidence type="ECO:0000256" key="2">
    <source>
        <dbReference type="ARBA" id="ARBA00001947"/>
    </source>
</evidence>
<dbReference type="InterPro" id="IPR050241">
    <property type="entry name" value="NAD-cap_RNA_hydrolase_NudC"/>
</dbReference>
<dbReference type="PROSITE" id="PS51462">
    <property type="entry name" value="NUDIX"/>
    <property type="match status" value="1"/>
</dbReference>
<dbReference type="OrthoDB" id="9791656at2"/>
<dbReference type="InterPro" id="IPR049734">
    <property type="entry name" value="NudC-like_C"/>
</dbReference>